<keyword evidence="4" id="KW-1185">Reference proteome</keyword>
<dbReference type="OrthoDB" id="4629396at2"/>
<dbReference type="EMBL" id="MIHA01000021">
    <property type="protein sequence ID" value="ODQ87499.1"/>
    <property type="molecule type" value="Genomic_DNA"/>
</dbReference>
<dbReference type="AlphaFoldDB" id="A0A1E3RCD4"/>
<name>A0A1E3RCD4_MYCFV</name>
<accession>A0A1E3RCD4</accession>
<organism evidence="3 4">
    <name type="scientific">Mycolicibacterium flavescens</name>
    <name type="common">Mycobacterium flavescens</name>
    <dbReference type="NCBI Taxonomy" id="1776"/>
    <lineage>
        <taxon>Bacteria</taxon>
        <taxon>Bacillati</taxon>
        <taxon>Actinomycetota</taxon>
        <taxon>Actinomycetes</taxon>
        <taxon>Mycobacteriales</taxon>
        <taxon>Mycobacteriaceae</taxon>
        <taxon>Mycolicibacterium</taxon>
    </lineage>
</organism>
<evidence type="ECO:0000313" key="4">
    <source>
        <dbReference type="Proteomes" id="UP000094053"/>
    </source>
</evidence>
<comment type="caution">
    <text evidence="3">The sequence shown here is derived from an EMBL/GenBank/DDBJ whole genome shotgun (WGS) entry which is preliminary data.</text>
</comment>
<evidence type="ECO:0000313" key="3">
    <source>
        <dbReference type="EMBL" id="ODQ87499.1"/>
    </source>
</evidence>
<evidence type="ECO:0000256" key="2">
    <source>
        <dbReference type="SAM" id="SignalP"/>
    </source>
</evidence>
<evidence type="ECO:0000256" key="1">
    <source>
        <dbReference type="SAM" id="MobiDB-lite"/>
    </source>
</evidence>
<proteinExistence type="predicted"/>
<dbReference type="RefSeq" id="WP_069415986.1">
    <property type="nucleotide sequence ID" value="NZ_JACKUL010000033.1"/>
</dbReference>
<gene>
    <name evidence="3" type="ORF">BHQ18_23080</name>
</gene>
<evidence type="ECO:0008006" key="5">
    <source>
        <dbReference type="Google" id="ProtNLM"/>
    </source>
</evidence>
<protein>
    <recommendedName>
        <fullName evidence="5">Intersectin-EH binding protein Ibp1</fullName>
    </recommendedName>
</protein>
<feature type="region of interest" description="Disordered" evidence="1">
    <location>
        <begin position="80"/>
        <end position="113"/>
    </location>
</feature>
<feature type="chain" id="PRO_5039432723" description="Intersectin-EH binding protein Ibp1" evidence="2">
    <location>
        <begin position="32"/>
        <end position="113"/>
    </location>
</feature>
<reference evidence="4" key="1">
    <citation type="submission" date="2016-09" db="EMBL/GenBank/DDBJ databases">
        <authorList>
            <person name="Greninger A.L."/>
            <person name="Jerome K.R."/>
            <person name="Mcnair B."/>
            <person name="Wallis C."/>
            <person name="Fang F."/>
        </authorList>
    </citation>
    <scope>NUCLEOTIDE SEQUENCE [LARGE SCALE GENOMIC DNA]</scope>
    <source>
        <strain evidence="4">M6</strain>
    </source>
</reference>
<dbReference type="Proteomes" id="UP000094053">
    <property type="component" value="Unassembled WGS sequence"/>
</dbReference>
<sequence>MRTSKLSARNLIIAGAFTVAATLSSIAPVLATPGPLVAQDSGCSTGEEGDLYTGACVPYLVPNTPGASNVACPTGVSGAECTAPAQPAAPATPKPFQPSPEEQELEAVSTPDY</sequence>
<feature type="signal peptide" evidence="2">
    <location>
        <begin position="1"/>
        <end position="31"/>
    </location>
</feature>
<keyword evidence="2" id="KW-0732">Signal</keyword>